<feature type="domain" description="PAS fold-3" evidence="6">
    <location>
        <begin position="145"/>
        <end position="231"/>
    </location>
</feature>
<dbReference type="Gene3D" id="3.30.450.20">
    <property type="entry name" value="PAS domain"/>
    <property type="match status" value="3"/>
</dbReference>
<evidence type="ECO:0000256" key="4">
    <source>
        <dbReference type="ARBA" id="ARBA00022679"/>
    </source>
</evidence>
<comment type="catalytic activity">
    <reaction evidence="1">
        <text>ATP + protein L-histidine = ADP + protein N-phospho-L-histidine.</text>
        <dbReference type="EC" id="2.7.13.3"/>
    </reaction>
</comment>
<dbReference type="Gene3D" id="2.10.70.100">
    <property type="match status" value="1"/>
</dbReference>
<evidence type="ECO:0000259" key="6">
    <source>
        <dbReference type="Pfam" id="PF08447"/>
    </source>
</evidence>
<dbReference type="EC" id="2.7.13.3" evidence="2"/>
<dbReference type="SUPFAM" id="SSF55785">
    <property type="entry name" value="PYP-like sensor domain (PAS domain)"/>
    <property type="match status" value="3"/>
</dbReference>
<name>A0ABY5Y8H6_9FLAO</name>
<keyword evidence="4" id="KW-0808">Transferase</keyword>
<evidence type="ECO:0000256" key="2">
    <source>
        <dbReference type="ARBA" id="ARBA00012438"/>
    </source>
</evidence>
<dbReference type="RefSeq" id="WP_260572621.1">
    <property type="nucleotide sequence ID" value="NZ_CP104205.1"/>
</dbReference>
<feature type="domain" description="PAS fold-4" evidence="7">
    <location>
        <begin position="10"/>
        <end position="117"/>
    </location>
</feature>
<evidence type="ECO:0000313" key="8">
    <source>
        <dbReference type="EMBL" id="UWX54765.1"/>
    </source>
</evidence>
<evidence type="ECO:0000313" key="9">
    <source>
        <dbReference type="Proteomes" id="UP001059209"/>
    </source>
</evidence>
<dbReference type="Pfam" id="PF08447">
    <property type="entry name" value="PAS_3"/>
    <property type="match status" value="1"/>
</dbReference>
<dbReference type="InterPro" id="IPR052162">
    <property type="entry name" value="Sensor_kinase/Photoreceptor"/>
</dbReference>
<evidence type="ECO:0000256" key="1">
    <source>
        <dbReference type="ARBA" id="ARBA00000085"/>
    </source>
</evidence>
<dbReference type="PANTHER" id="PTHR43304">
    <property type="entry name" value="PHYTOCHROME-LIKE PROTEIN CPH1"/>
    <property type="match status" value="1"/>
</dbReference>
<dbReference type="InterPro" id="IPR035965">
    <property type="entry name" value="PAS-like_dom_sf"/>
</dbReference>
<accession>A0ABY5Y8H6</accession>
<organism evidence="8 9">
    <name type="scientific">Maribacter litopenaei</name>
    <dbReference type="NCBI Taxonomy" id="2976127"/>
    <lineage>
        <taxon>Bacteria</taxon>
        <taxon>Pseudomonadati</taxon>
        <taxon>Bacteroidota</taxon>
        <taxon>Flavobacteriia</taxon>
        <taxon>Flavobacteriales</taxon>
        <taxon>Flavobacteriaceae</taxon>
        <taxon>Maribacter</taxon>
    </lineage>
</organism>
<dbReference type="InterPro" id="IPR013656">
    <property type="entry name" value="PAS_4"/>
</dbReference>
<protein>
    <recommendedName>
        <fullName evidence="2">histidine kinase</fullName>
        <ecNumber evidence="2">2.7.13.3</ecNumber>
    </recommendedName>
</protein>
<dbReference type="SMART" id="SM00086">
    <property type="entry name" value="PAC"/>
    <property type="match status" value="2"/>
</dbReference>
<keyword evidence="9" id="KW-1185">Reference proteome</keyword>
<dbReference type="Pfam" id="PF08448">
    <property type="entry name" value="PAS_4"/>
    <property type="match status" value="1"/>
</dbReference>
<sequence length="303" mass="35059">MNTLPSNYTLKHFPIPTAILNRELKIIDYSDTFTIHFAEKKDFKGKEIIRVIEELPPQLHTDLRKSLQGTTAIQNDNHKFFLKTNKPKWLKWNINPWQGNEGTIDGIILVLEDVSDFMREQELLLKAERVSKTGSWELNLITNEIYWSPMTKLMHEVPLDFLPVLEEGLNFFKEGDSRDRIALSVSNAIADGKPYDEELVLITSKGNEVWVRAKGEPEMVHGKCVRLFGTIQDIDKEKKAELKYLETSERLQIATAVANIGIWELYLDENIVICNDNMYDIYGLSKDSSNILEDWLKRIHPKI</sequence>
<dbReference type="EMBL" id="CP104205">
    <property type="protein sequence ID" value="UWX54765.1"/>
    <property type="molecule type" value="Genomic_DNA"/>
</dbReference>
<evidence type="ECO:0000256" key="3">
    <source>
        <dbReference type="ARBA" id="ARBA00022553"/>
    </source>
</evidence>
<keyword evidence="5" id="KW-0418">Kinase</keyword>
<evidence type="ECO:0000256" key="5">
    <source>
        <dbReference type="ARBA" id="ARBA00022777"/>
    </source>
</evidence>
<evidence type="ECO:0000259" key="7">
    <source>
        <dbReference type="Pfam" id="PF08448"/>
    </source>
</evidence>
<keyword evidence="3" id="KW-0597">Phosphoprotein</keyword>
<dbReference type="InterPro" id="IPR001610">
    <property type="entry name" value="PAC"/>
</dbReference>
<gene>
    <name evidence="8" type="ORF">NYZ99_18465</name>
</gene>
<dbReference type="InterPro" id="IPR013655">
    <property type="entry name" value="PAS_fold_3"/>
</dbReference>
<reference evidence="8" key="1">
    <citation type="submission" date="2022-09" db="EMBL/GenBank/DDBJ databases">
        <title>Maribacter litopenaei sp. nov., isolated from the intestinal tract of the Pacific White Shrimp, Litopenaeus vannamei.</title>
        <authorList>
            <person name="Kim S.Y."/>
            <person name="Hwang C.Y."/>
        </authorList>
    </citation>
    <scope>NUCLEOTIDE SEQUENCE</scope>
    <source>
        <strain evidence="8">HL-LV01</strain>
    </source>
</reference>
<proteinExistence type="predicted"/>
<dbReference type="PANTHER" id="PTHR43304:SF1">
    <property type="entry name" value="PAC DOMAIN-CONTAINING PROTEIN"/>
    <property type="match status" value="1"/>
</dbReference>
<dbReference type="Proteomes" id="UP001059209">
    <property type="component" value="Chromosome"/>
</dbReference>